<comment type="caution">
    <text evidence="3">Lacks conserved residue(s) required for the propagation of feature annotation.</text>
</comment>
<feature type="domain" description="Peptidase M12A" evidence="6">
    <location>
        <begin position="47"/>
        <end position="241"/>
    </location>
</feature>
<evidence type="ECO:0000256" key="1">
    <source>
        <dbReference type="ARBA" id="ARBA00011245"/>
    </source>
</evidence>
<evidence type="ECO:0000256" key="4">
    <source>
        <dbReference type="RuleBase" id="RU361183"/>
    </source>
</evidence>
<dbReference type="GO" id="GO:0006508">
    <property type="term" value="P:proteolysis"/>
    <property type="evidence" value="ECO:0007669"/>
    <property type="project" value="UniProtKB-KW"/>
</dbReference>
<dbReference type="InterPro" id="IPR001506">
    <property type="entry name" value="Peptidase_M12A"/>
</dbReference>
<dbReference type="SMART" id="SM00235">
    <property type="entry name" value="ZnMc"/>
    <property type="match status" value="1"/>
</dbReference>
<dbReference type="PANTHER" id="PTHR10127">
    <property type="entry name" value="DISCOIDIN, CUB, EGF, LAMININ , AND ZINC METALLOPROTEASE DOMAIN CONTAINING"/>
    <property type="match status" value="1"/>
</dbReference>
<keyword evidence="5" id="KW-0732">Signal</keyword>
<keyword evidence="8" id="KW-1185">Reference proteome</keyword>
<dbReference type="EC" id="3.4.24.-" evidence="4"/>
<feature type="binding site" evidence="3">
    <location>
        <position position="147"/>
    </location>
    <ligand>
        <name>Zn(2+)</name>
        <dbReference type="ChEBI" id="CHEBI:29105"/>
        <note>catalytic</note>
    </ligand>
</feature>
<proteinExistence type="predicted"/>
<dbReference type="GO" id="GO:0004222">
    <property type="term" value="F:metalloendopeptidase activity"/>
    <property type="evidence" value="ECO:0007669"/>
    <property type="project" value="UniProtKB-UniRule"/>
</dbReference>
<protein>
    <recommendedName>
        <fullName evidence="4">Metalloendopeptidase</fullName>
        <ecNumber evidence="4">3.4.24.-</ecNumber>
    </recommendedName>
</protein>
<comment type="function">
    <text evidence="2">Zinc metalloprotease. Provoques deadhesion of endothelial cells from cell cultures, and also degradation of fibronectin, fibrinogen and gelatin in vitro. Its role in the venom is not fully understood but it might act as a spreading factor that facilitates diffusion of other venom toxins. Alternatively, it might be involved in the proteolytic processing of other venom toxins or it might play a role in extra-oral digestion of prey.</text>
</comment>
<feature type="binding site" evidence="3">
    <location>
        <position position="137"/>
    </location>
    <ligand>
        <name>Zn(2+)</name>
        <dbReference type="ChEBI" id="CHEBI:29105"/>
        <note>catalytic</note>
    </ligand>
</feature>
<dbReference type="EMBL" id="CAXIEN010000020">
    <property type="protein sequence ID" value="CAL1265934.1"/>
    <property type="molecule type" value="Genomic_DNA"/>
</dbReference>
<dbReference type="AlphaFoldDB" id="A0AAV1Z3N2"/>
<feature type="chain" id="PRO_5043796869" description="Metalloendopeptidase" evidence="5">
    <location>
        <begin position="16"/>
        <end position="243"/>
    </location>
</feature>
<feature type="binding site" evidence="3">
    <location>
        <position position="141"/>
    </location>
    <ligand>
        <name>Zn(2+)</name>
        <dbReference type="ChEBI" id="CHEBI:29105"/>
        <note>catalytic</note>
    </ligand>
</feature>
<sequence>MQCIIILSFVAVVYSKTAEIPRDPMINDGLFEGDIAGIDPEQWEDRNAVPRDSQRWPNGVVPYVVDPSLYGIWELIMKSMRHIEDNSCIRFVHRKNEHNYLSLYKGNGCWSFWGHLGNGEQKLSLGGGCEYFGTVVHELLHALGFIHEQNRSDRDDYLNIHWENIEEKWFYAFRKLLPEQHRRFTSFDYDSVMLYGEKSFAKNWNVKSMTARDGRFLDEAYNKPGMSKSDIQRLNTLYQCPRK</sequence>
<keyword evidence="3 4" id="KW-0479">Metal-binding</keyword>
<evidence type="ECO:0000259" key="6">
    <source>
        <dbReference type="PROSITE" id="PS51864"/>
    </source>
</evidence>
<dbReference type="GO" id="GO:0008270">
    <property type="term" value="F:zinc ion binding"/>
    <property type="evidence" value="ECO:0007669"/>
    <property type="project" value="UniProtKB-UniRule"/>
</dbReference>
<evidence type="ECO:0000256" key="2">
    <source>
        <dbReference type="ARBA" id="ARBA00025529"/>
    </source>
</evidence>
<accession>A0AAV1Z3N2</accession>
<keyword evidence="3 4" id="KW-0645">Protease</keyword>
<keyword evidence="3 4" id="KW-0378">Hydrolase</keyword>
<evidence type="ECO:0000313" key="8">
    <source>
        <dbReference type="Proteomes" id="UP001497382"/>
    </source>
</evidence>
<dbReference type="InterPro" id="IPR006026">
    <property type="entry name" value="Peptidase_Metallo"/>
</dbReference>
<keyword evidence="3 4" id="KW-0482">Metalloprotease</keyword>
<dbReference type="InterPro" id="IPR034035">
    <property type="entry name" value="Astacin-like_dom"/>
</dbReference>
<feature type="signal peptide" evidence="5">
    <location>
        <begin position="1"/>
        <end position="15"/>
    </location>
</feature>
<dbReference type="PRINTS" id="PR00480">
    <property type="entry name" value="ASTACIN"/>
</dbReference>
<evidence type="ECO:0000256" key="5">
    <source>
        <dbReference type="SAM" id="SignalP"/>
    </source>
</evidence>
<dbReference type="SUPFAM" id="SSF55486">
    <property type="entry name" value="Metalloproteases ('zincins'), catalytic domain"/>
    <property type="match status" value="1"/>
</dbReference>
<name>A0AAV1Z3N2_9ARAC</name>
<comment type="caution">
    <text evidence="7">The sequence shown here is derived from an EMBL/GenBank/DDBJ whole genome shotgun (WGS) entry which is preliminary data.</text>
</comment>
<evidence type="ECO:0000256" key="3">
    <source>
        <dbReference type="PROSITE-ProRule" id="PRU01211"/>
    </source>
</evidence>
<dbReference type="Proteomes" id="UP001497382">
    <property type="component" value="Unassembled WGS sequence"/>
</dbReference>
<dbReference type="InterPro" id="IPR024079">
    <property type="entry name" value="MetalloPept_cat_dom_sf"/>
</dbReference>
<dbReference type="Pfam" id="PF01400">
    <property type="entry name" value="Astacin"/>
    <property type="match status" value="1"/>
</dbReference>
<keyword evidence="3 4" id="KW-0862">Zinc</keyword>
<organism evidence="7 8">
    <name type="scientific">Larinioides sclopetarius</name>
    <dbReference type="NCBI Taxonomy" id="280406"/>
    <lineage>
        <taxon>Eukaryota</taxon>
        <taxon>Metazoa</taxon>
        <taxon>Ecdysozoa</taxon>
        <taxon>Arthropoda</taxon>
        <taxon>Chelicerata</taxon>
        <taxon>Arachnida</taxon>
        <taxon>Araneae</taxon>
        <taxon>Araneomorphae</taxon>
        <taxon>Entelegynae</taxon>
        <taxon>Araneoidea</taxon>
        <taxon>Araneidae</taxon>
        <taxon>Larinioides</taxon>
    </lineage>
</organism>
<dbReference type="PROSITE" id="PS51864">
    <property type="entry name" value="ASTACIN"/>
    <property type="match status" value="1"/>
</dbReference>
<reference evidence="7 8" key="1">
    <citation type="submission" date="2024-04" db="EMBL/GenBank/DDBJ databases">
        <authorList>
            <person name="Rising A."/>
            <person name="Reimegard J."/>
            <person name="Sonavane S."/>
            <person name="Akerstrom W."/>
            <person name="Nylinder S."/>
            <person name="Hedman E."/>
            <person name="Kallberg Y."/>
        </authorList>
    </citation>
    <scope>NUCLEOTIDE SEQUENCE [LARGE SCALE GENOMIC DNA]</scope>
</reference>
<gene>
    <name evidence="7" type="ORF">LARSCL_LOCUS2828</name>
</gene>
<dbReference type="Gene3D" id="3.40.390.10">
    <property type="entry name" value="Collagenase (Catalytic Domain)"/>
    <property type="match status" value="1"/>
</dbReference>
<comment type="subunit">
    <text evidence="1">Monomer.</text>
</comment>
<dbReference type="CDD" id="cd04280">
    <property type="entry name" value="ZnMc_astacin_like"/>
    <property type="match status" value="1"/>
</dbReference>
<dbReference type="PANTHER" id="PTHR10127:SF883">
    <property type="entry name" value="ZINC METALLOPROTEINASE NAS-8"/>
    <property type="match status" value="1"/>
</dbReference>
<comment type="cofactor">
    <cofactor evidence="3 4">
        <name>Zn(2+)</name>
        <dbReference type="ChEBI" id="CHEBI:29105"/>
    </cofactor>
    <text evidence="3 4">Binds 1 zinc ion per subunit.</text>
</comment>
<feature type="active site" evidence="3">
    <location>
        <position position="138"/>
    </location>
</feature>
<evidence type="ECO:0000313" key="7">
    <source>
        <dbReference type="EMBL" id="CAL1265934.1"/>
    </source>
</evidence>